<comment type="caution">
    <text evidence="1">The sequence shown here is derived from an EMBL/GenBank/DDBJ whole genome shotgun (WGS) entry which is preliminary data.</text>
</comment>
<sequence length="296" mass="33699">MPTTNTPFAAMALEMLTHMLTFMSMSELLGFSSACKDHRTWVLQYLNRRIHNSLTVFISSPAALLDTMRFTSAVISGSFALAMFLPAAAVNWNIADLNIYTRDIHYNQLVLLLLRDGYKVNYGGYRAAPANYYNPAVKGIITLNKGNQSVEIIISRTDSSIRPIFYFHSTVMMNFLTADSLFVAYPRLISHRRGLTNPLSRWDSETTRIAVDKYRQRGYTITDGRYNENHICEKHVWCTEHTRTTHDKGCLQLQLDRPNTVTLAAIPRQTQLVVWFFGGKSCRVGAVFAEPYARFC</sequence>
<name>A0ACB7ZVJ4_9AGAM</name>
<reference evidence="1" key="1">
    <citation type="journal article" date="2021" name="New Phytol.">
        <title>Evolutionary innovations through gain and loss of genes in the ectomycorrhizal Boletales.</title>
        <authorList>
            <person name="Wu G."/>
            <person name="Miyauchi S."/>
            <person name="Morin E."/>
            <person name="Kuo A."/>
            <person name="Drula E."/>
            <person name="Varga T."/>
            <person name="Kohler A."/>
            <person name="Feng B."/>
            <person name="Cao Y."/>
            <person name="Lipzen A."/>
            <person name="Daum C."/>
            <person name="Hundley H."/>
            <person name="Pangilinan J."/>
            <person name="Johnson J."/>
            <person name="Barry K."/>
            <person name="LaButti K."/>
            <person name="Ng V."/>
            <person name="Ahrendt S."/>
            <person name="Min B."/>
            <person name="Choi I.G."/>
            <person name="Park H."/>
            <person name="Plett J.M."/>
            <person name="Magnuson J."/>
            <person name="Spatafora J.W."/>
            <person name="Nagy L.G."/>
            <person name="Henrissat B."/>
            <person name="Grigoriev I.V."/>
            <person name="Yang Z.L."/>
            <person name="Xu J."/>
            <person name="Martin F.M."/>
        </authorList>
    </citation>
    <scope>NUCLEOTIDE SEQUENCE</scope>
    <source>
        <strain evidence="1">ATCC 28755</strain>
    </source>
</reference>
<organism evidence="1 2">
    <name type="scientific">Hygrophoropsis aurantiaca</name>
    <dbReference type="NCBI Taxonomy" id="72124"/>
    <lineage>
        <taxon>Eukaryota</taxon>
        <taxon>Fungi</taxon>
        <taxon>Dikarya</taxon>
        <taxon>Basidiomycota</taxon>
        <taxon>Agaricomycotina</taxon>
        <taxon>Agaricomycetes</taxon>
        <taxon>Agaricomycetidae</taxon>
        <taxon>Boletales</taxon>
        <taxon>Coniophorineae</taxon>
        <taxon>Hygrophoropsidaceae</taxon>
        <taxon>Hygrophoropsis</taxon>
    </lineage>
</organism>
<protein>
    <submittedName>
        <fullName evidence="1">Uncharacterized protein</fullName>
    </submittedName>
</protein>
<proteinExistence type="predicted"/>
<evidence type="ECO:0000313" key="2">
    <source>
        <dbReference type="Proteomes" id="UP000790377"/>
    </source>
</evidence>
<keyword evidence="2" id="KW-1185">Reference proteome</keyword>
<dbReference type="Proteomes" id="UP000790377">
    <property type="component" value="Unassembled WGS sequence"/>
</dbReference>
<accession>A0ACB7ZVJ4</accession>
<gene>
    <name evidence="1" type="ORF">BJ138DRAFT_1118830</name>
</gene>
<evidence type="ECO:0000313" key="1">
    <source>
        <dbReference type="EMBL" id="KAH7905060.1"/>
    </source>
</evidence>
<dbReference type="EMBL" id="MU268284">
    <property type="protein sequence ID" value="KAH7905060.1"/>
    <property type="molecule type" value="Genomic_DNA"/>
</dbReference>